<dbReference type="EMBL" id="LJIJ01000023">
    <property type="protein sequence ID" value="ODN05435.1"/>
    <property type="molecule type" value="Genomic_DNA"/>
</dbReference>
<gene>
    <name evidence="1" type="ORF">Ocin01_01247</name>
</gene>
<proteinExistence type="predicted"/>
<reference evidence="1 2" key="1">
    <citation type="journal article" date="2016" name="Genome Biol. Evol.">
        <title>Gene Family Evolution Reflects Adaptation to Soil Environmental Stressors in the Genome of the Collembolan Orchesella cincta.</title>
        <authorList>
            <person name="Faddeeva-Vakhrusheva A."/>
            <person name="Derks M.F."/>
            <person name="Anvar S.Y."/>
            <person name="Agamennone V."/>
            <person name="Suring W."/>
            <person name="Smit S."/>
            <person name="van Straalen N.M."/>
            <person name="Roelofs D."/>
        </authorList>
    </citation>
    <scope>NUCLEOTIDE SEQUENCE [LARGE SCALE GENOMIC DNA]</scope>
    <source>
        <tissue evidence="1">Mixed pool</tissue>
    </source>
</reference>
<evidence type="ECO:0000313" key="1">
    <source>
        <dbReference type="EMBL" id="ODN05435.1"/>
    </source>
</evidence>
<organism evidence="1 2">
    <name type="scientific">Orchesella cincta</name>
    <name type="common">Springtail</name>
    <name type="synonym">Podura cincta</name>
    <dbReference type="NCBI Taxonomy" id="48709"/>
    <lineage>
        <taxon>Eukaryota</taxon>
        <taxon>Metazoa</taxon>
        <taxon>Ecdysozoa</taxon>
        <taxon>Arthropoda</taxon>
        <taxon>Hexapoda</taxon>
        <taxon>Collembola</taxon>
        <taxon>Entomobryomorpha</taxon>
        <taxon>Entomobryoidea</taxon>
        <taxon>Orchesellidae</taxon>
        <taxon>Orchesellinae</taxon>
        <taxon>Orchesella</taxon>
    </lineage>
</organism>
<evidence type="ECO:0000313" key="2">
    <source>
        <dbReference type="Proteomes" id="UP000094527"/>
    </source>
</evidence>
<sequence length="61" mass="6641">MNFNTKYLICVVFILFIAVTSLVLPATAATKSKRKPKLYNGWCKSPADCGIGDLCVSGRCL</sequence>
<comment type="caution">
    <text evidence="1">The sequence shown here is derived from an EMBL/GenBank/DDBJ whole genome shotgun (WGS) entry which is preliminary data.</text>
</comment>
<accession>A0A1D2NK00</accession>
<dbReference type="Proteomes" id="UP000094527">
    <property type="component" value="Unassembled WGS sequence"/>
</dbReference>
<name>A0A1D2NK00_ORCCI</name>
<protein>
    <submittedName>
        <fullName evidence="1">Uncharacterized protein</fullName>
    </submittedName>
</protein>
<keyword evidence="2" id="KW-1185">Reference proteome</keyword>
<dbReference type="AlphaFoldDB" id="A0A1D2NK00"/>